<dbReference type="CDD" id="cd19756">
    <property type="entry name" value="Bbox2"/>
    <property type="match status" value="1"/>
</dbReference>
<evidence type="ECO:0000256" key="1">
    <source>
        <dbReference type="ARBA" id="ARBA00004141"/>
    </source>
</evidence>
<feature type="transmembrane region" description="Helical" evidence="7">
    <location>
        <begin position="160"/>
        <end position="179"/>
    </location>
</feature>
<feature type="transmembrane region" description="Helical" evidence="7">
    <location>
        <begin position="74"/>
        <end position="92"/>
    </location>
</feature>
<dbReference type="Proteomes" id="UP001199469">
    <property type="component" value="Unassembled WGS sequence"/>
</dbReference>
<dbReference type="GO" id="GO:0008233">
    <property type="term" value="F:peptidase activity"/>
    <property type="evidence" value="ECO:0007669"/>
    <property type="project" value="UniProtKB-KW"/>
</dbReference>
<keyword evidence="5 7" id="KW-1133">Transmembrane helix</keyword>
<keyword evidence="9" id="KW-0645">Protease</keyword>
<evidence type="ECO:0000256" key="6">
    <source>
        <dbReference type="ARBA" id="ARBA00023136"/>
    </source>
</evidence>
<evidence type="ECO:0000313" key="9">
    <source>
        <dbReference type="EMBL" id="MCD2193212.1"/>
    </source>
</evidence>
<feature type="transmembrane region" description="Helical" evidence="7">
    <location>
        <begin position="128"/>
        <end position="148"/>
    </location>
</feature>
<keyword evidence="4 9" id="KW-0378">Hydrolase</keyword>
<accession>A0ABS8P4N0</accession>
<comment type="caution">
    <text evidence="9">The sequence shown here is derived from an EMBL/GenBank/DDBJ whole genome shotgun (WGS) entry which is preliminary data.</text>
</comment>
<evidence type="ECO:0000256" key="5">
    <source>
        <dbReference type="ARBA" id="ARBA00022989"/>
    </source>
</evidence>
<dbReference type="InterPro" id="IPR050925">
    <property type="entry name" value="Rhomboid_protease_S54"/>
</dbReference>
<feature type="transmembrane region" description="Helical" evidence="7">
    <location>
        <begin position="215"/>
        <end position="247"/>
    </location>
</feature>
<keyword evidence="6 7" id="KW-0472">Membrane</keyword>
<dbReference type="GO" id="GO:0006508">
    <property type="term" value="P:proteolysis"/>
    <property type="evidence" value="ECO:0007669"/>
    <property type="project" value="UniProtKB-KW"/>
</dbReference>
<feature type="transmembrane region" description="Helical" evidence="7">
    <location>
        <begin position="104"/>
        <end position="122"/>
    </location>
</feature>
<dbReference type="SUPFAM" id="SSF144091">
    <property type="entry name" value="Rhomboid-like"/>
    <property type="match status" value="1"/>
</dbReference>
<proteinExistence type="inferred from homology"/>
<comment type="subcellular location">
    <subcellularLocation>
        <location evidence="1">Membrane</location>
        <topology evidence="1">Multi-pass membrane protein</topology>
    </subcellularLocation>
</comment>
<evidence type="ECO:0000256" key="7">
    <source>
        <dbReference type="SAM" id="Phobius"/>
    </source>
</evidence>
<evidence type="ECO:0000313" key="10">
    <source>
        <dbReference type="Proteomes" id="UP001199469"/>
    </source>
</evidence>
<evidence type="ECO:0000256" key="2">
    <source>
        <dbReference type="ARBA" id="ARBA00009045"/>
    </source>
</evidence>
<sequence>MTVPAAGPPHRADTQVCVRHPDRPTGLRCTRCDRPACPECLREAAVGMQCVDCVSAGARSTPRVRRQVGSSTPVVVPTLIAINVAVFVLTVINAGSVANNTDGSLFAAAALAPVQVAGGGWWRLVTSGFLHIGLLHLLFNMIALWFIGRDIELVLGRLRFSVLYGVSLLGGSAAVMLFGSPGGTVAGASGAIFGLMGALVVLLRRMRLPMTQALVIIGINVVLSLTIPGISLLGHLGGLVVGAVVAAGMVHGPARSRPAAGLVVAGGVVVVLLLAIVLRDVSFGSIVCDTAASCRRTA</sequence>
<feature type="domain" description="Peptidase S54 rhomboid" evidence="8">
    <location>
        <begin position="120"/>
        <end position="249"/>
    </location>
</feature>
<dbReference type="Pfam" id="PF01694">
    <property type="entry name" value="Rhomboid"/>
    <property type="match status" value="1"/>
</dbReference>
<gene>
    <name evidence="9" type="ORF">LQ327_07405</name>
</gene>
<dbReference type="SUPFAM" id="SSF57845">
    <property type="entry name" value="B-box zinc-binding domain"/>
    <property type="match status" value="1"/>
</dbReference>
<evidence type="ECO:0000256" key="4">
    <source>
        <dbReference type="ARBA" id="ARBA00022801"/>
    </source>
</evidence>
<protein>
    <submittedName>
        <fullName evidence="9">Rhomboid family intramembrane serine protease</fullName>
        <ecNumber evidence="9">3.4.21.105</ecNumber>
    </submittedName>
</protein>
<comment type="similarity">
    <text evidence="2">Belongs to the peptidase S54 family.</text>
</comment>
<dbReference type="InterPro" id="IPR035952">
    <property type="entry name" value="Rhomboid-like_sf"/>
</dbReference>
<feature type="transmembrane region" description="Helical" evidence="7">
    <location>
        <begin position="259"/>
        <end position="278"/>
    </location>
</feature>
<organism evidence="9 10">
    <name type="scientific">Actinomycetospora endophytica</name>
    <dbReference type="NCBI Taxonomy" id="2291215"/>
    <lineage>
        <taxon>Bacteria</taxon>
        <taxon>Bacillati</taxon>
        <taxon>Actinomycetota</taxon>
        <taxon>Actinomycetes</taxon>
        <taxon>Pseudonocardiales</taxon>
        <taxon>Pseudonocardiaceae</taxon>
        <taxon>Actinomycetospora</taxon>
    </lineage>
</organism>
<name>A0ABS8P4N0_9PSEU</name>
<dbReference type="RefSeq" id="WP_230731004.1">
    <property type="nucleotide sequence ID" value="NZ_JAJNDB010000001.1"/>
</dbReference>
<feature type="transmembrane region" description="Helical" evidence="7">
    <location>
        <begin position="185"/>
        <end position="203"/>
    </location>
</feature>
<dbReference type="InterPro" id="IPR022764">
    <property type="entry name" value="Peptidase_S54_rhomboid_dom"/>
</dbReference>
<keyword evidence="10" id="KW-1185">Reference proteome</keyword>
<dbReference type="PANTHER" id="PTHR43731:SF14">
    <property type="entry name" value="PRESENILIN-ASSOCIATED RHOMBOID-LIKE PROTEIN, MITOCHONDRIAL"/>
    <property type="match status" value="1"/>
</dbReference>
<dbReference type="EMBL" id="JAJNDB010000001">
    <property type="protein sequence ID" value="MCD2193212.1"/>
    <property type="molecule type" value="Genomic_DNA"/>
</dbReference>
<evidence type="ECO:0000259" key="8">
    <source>
        <dbReference type="Pfam" id="PF01694"/>
    </source>
</evidence>
<reference evidence="9 10" key="1">
    <citation type="submission" date="2021-11" db="EMBL/GenBank/DDBJ databases">
        <title>Draft genome sequence of Actinomycetospora sp. SF1 isolated from the rhizosphere soil.</title>
        <authorList>
            <person name="Duangmal K."/>
            <person name="Chantavorakit T."/>
        </authorList>
    </citation>
    <scope>NUCLEOTIDE SEQUENCE [LARGE SCALE GENOMIC DNA]</scope>
    <source>
        <strain evidence="9 10">TBRC 5722</strain>
    </source>
</reference>
<dbReference type="EC" id="3.4.21.105" evidence="9"/>
<dbReference type="Gene3D" id="1.20.1540.10">
    <property type="entry name" value="Rhomboid-like"/>
    <property type="match status" value="1"/>
</dbReference>
<evidence type="ECO:0000256" key="3">
    <source>
        <dbReference type="ARBA" id="ARBA00022692"/>
    </source>
</evidence>
<keyword evidence="3 7" id="KW-0812">Transmembrane</keyword>
<dbReference type="PANTHER" id="PTHR43731">
    <property type="entry name" value="RHOMBOID PROTEASE"/>
    <property type="match status" value="1"/>
</dbReference>